<proteinExistence type="predicted"/>
<dbReference type="EMBL" id="CM014097">
    <property type="protein sequence ID" value="TKS88734.1"/>
    <property type="molecule type" value="Genomic_DNA"/>
</dbReference>
<name>A0A4U5VK21_COLLU</name>
<reference evidence="2 3" key="1">
    <citation type="submission" date="2019-01" db="EMBL/GenBank/DDBJ databases">
        <title>Genome Assembly of Collichthys lucidus.</title>
        <authorList>
            <person name="Cai M."/>
            <person name="Xiao S."/>
        </authorList>
    </citation>
    <scope>NUCLEOTIDE SEQUENCE [LARGE SCALE GENOMIC DNA]</scope>
    <source>
        <strain evidence="2">JT15FE1705JMU</strain>
        <tissue evidence="2">Muscle</tissue>
    </source>
</reference>
<organism evidence="2 3">
    <name type="scientific">Collichthys lucidus</name>
    <name type="common">Big head croaker</name>
    <name type="synonym">Sciaena lucida</name>
    <dbReference type="NCBI Taxonomy" id="240159"/>
    <lineage>
        <taxon>Eukaryota</taxon>
        <taxon>Metazoa</taxon>
        <taxon>Chordata</taxon>
        <taxon>Craniata</taxon>
        <taxon>Vertebrata</taxon>
        <taxon>Euteleostomi</taxon>
        <taxon>Actinopterygii</taxon>
        <taxon>Neopterygii</taxon>
        <taxon>Teleostei</taxon>
        <taxon>Neoteleostei</taxon>
        <taxon>Acanthomorphata</taxon>
        <taxon>Eupercaria</taxon>
        <taxon>Sciaenidae</taxon>
        <taxon>Collichthys</taxon>
    </lineage>
</organism>
<evidence type="ECO:0000313" key="2">
    <source>
        <dbReference type="EMBL" id="TKS88734.1"/>
    </source>
</evidence>
<evidence type="ECO:0000313" key="3">
    <source>
        <dbReference type="Proteomes" id="UP000298787"/>
    </source>
</evidence>
<gene>
    <name evidence="2" type="ORF">D9C73_022835</name>
</gene>
<dbReference type="AlphaFoldDB" id="A0A4U5VK21"/>
<keyword evidence="3" id="KW-1185">Reference proteome</keyword>
<dbReference type="Proteomes" id="UP000298787">
    <property type="component" value="Chromosome 20"/>
</dbReference>
<sequence>MGPFSGERGRRNKRTVAGVGDARVCRLRMLDKRTENYGSQTEWRTFLKIAAILRLIASCPSWFHMTSRVSGSPSSCLGLLREATFKYHNNRDLVFHSCRREQVFAEGRLKLQVCGILWRENEIGGSEGRIRTGWEKGKLAVVAGQQRASEPYPLHQYRHREFIFSRRINLILQRNVVMDRRNHTKQWPNPSRRNSKEKKPITVQSPTPKCPMITAYFDRRLKRRSSSCLMTCSGFGHNLDVVVLKLPEFILLASGCEVEGTERKHLWGLVLLLPAPLRGVEAGGTLGTSPVKRWLEY</sequence>
<protein>
    <submittedName>
        <fullName evidence="2">Uncharacterized protein</fullName>
    </submittedName>
</protein>
<accession>A0A4U5VK21</accession>
<feature type="region of interest" description="Disordered" evidence="1">
    <location>
        <begin position="184"/>
        <end position="205"/>
    </location>
</feature>
<evidence type="ECO:0000256" key="1">
    <source>
        <dbReference type="SAM" id="MobiDB-lite"/>
    </source>
</evidence>